<evidence type="ECO:0000256" key="4">
    <source>
        <dbReference type="ARBA" id="ARBA00022692"/>
    </source>
</evidence>
<evidence type="ECO:0000256" key="8">
    <source>
        <dbReference type="ARBA" id="ARBA00023136"/>
    </source>
</evidence>
<dbReference type="Proteomes" id="UP000230750">
    <property type="component" value="Unassembled WGS sequence"/>
</dbReference>
<dbReference type="AlphaFoldDB" id="A0A2G8JLZ3"/>
<accession>A0A2G8JLZ3</accession>
<evidence type="ECO:0000256" key="6">
    <source>
        <dbReference type="ARBA" id="ARBA00022989"/>
    </source>
</evidence>
<keyword evidence="7" id="KW-0333">Golgi apparatus</keyword>
<keyword evidence="8 10" id="KW-0472">Membrane</keyword>
<evidence type="ECO:0000313" key="11">
    <source>
        <dbReference type="EMBL" id="PIK36729.1"/>
    </source>
</evidence>
<evidence type="ECO:0000256" key="3">
    <source>
        <dbReference type="ARBA" id="ARBA00022679"/>
    </source>
</evidence>
<dbReference type="GO" id="GO:0000139">
    <property type="term" value="C:Golgi membrane"/>
    <property type="evidence" value="ECO:0007669"/>
    <property type="project" value="UniProtKB-SubCell"/>
</dbReference>
<comment type="caution">
    <text evidence="11">The sequence shown here is derived from an EMBL/GenBank/DDBJ whole genome shotgun (WGS) entry which is preliminary data.</text>
</comment>
<dbReference type="GO" id="GO:0001733">
    <property type="term" value="F:galactosylceramide sulfotransferase activity"/>
    <property type="evidence" value="ECO:0007669"/>
    <property type="project" value="InterPro"/>
</dbReference>
<evidence type="ECO:0000256" key="10">
    <source>
        <dbReference type="SAM" id="Phobius"/>
    </source>
</evidence>
<evidence type="ECO:0000256" key="5">
    <source>
        <dbReference type="ARBA" id="ARBA00022968"/>
    </source>
</evidence>
<dbReference type="OrthoDB" id="514299at2759"/>
<proteinExistence type="inferred from homology"/>
<dbReference type="Gene3D" id="3.40.50.300">
    <property type="entry name" value="P-loop containing nucleotide triphosphate hydrolases"/>
    <property type="match status" value="1"/>
</dbReference>
<dbReference type="EMBL" id="MRZV01001627">
    <property type="protein sequence ID" value="PIK36729.1"/>
    <property type="molecule type" value="Genomic_DNA"/>
</dbReference>
<dbReference type="GO" id="GO:0009247">
    <property type="term" value="P:glycolipid biosynthetic process"/>
    <property type="evidence" value="ECO:0007669"/>
    <property type="project" value="InterPro"/>
</dbReference>
<feature type="transmembrane region" description="Helical" evidence="10">
    <location>
        <begin position="40"/>
        <end position="61"/>
    </location>
</feature>
<reference evidence="11 12" key="1">
    <citation type="journal article" date="2017" name="PLoS Biol.">
        <title>The sea cucumber genome provides insights into morphological evolution and visceral regeneration.</title>
        <authorList>
            <person name="Zhang X."/>
            <person name="Sun L."/>
            <person name="Yuan J."/>
            <person name="Sun Y."/>
            <person name="Gao Y."/>
            <person name="Zhang L."/>
            <person name="Li S."/>
            <person name="Dai H."/>
            <person name="Hamel J.F."/>
            <person name="Liu C."/>
            <person name="Yu Y."/>
            <person name="Liu S."/>
            <person name="Lin W."/>
            <person name="Guo K."/>
            <person name="Jin S."/>
            <person name="Xu P."/>
            <person name="Storey K.B."/>
            <person name="Huan P."/>
            <person name="Zhang T."/>
            <person name="Zhou Y."/>
            <person name="Zhang J."/>
            <person name="Lin C."/>
            <person name="Li X."/>
            <person name="Xing L."/>
            <person name="Huo D."/>
            <person name="Sun M."/>
            <person name="Wang L."/>
            <person name="Mercier A."/>
            <person name="Li F."/>
            <person name="Yang H."/>
            <person name="Xiang J."/>
        </authorList>
    </citation>
    <scope>NUCLEOTIDE SEQUENCE [LARGE SCALE GENOMIC DNA]</scope>
    <source>
        <strain evidence="11">Shaxun</strain>
        <tissue evidence="11">Muscle</tissue>
    </source>
</reference>
<keyword evidence="6 10" id="KW-1133">Transmembrane helix</keyword>
<keyword evidence="9" id="KW-0325">Glycoprotein</keyword>
<dbReference type="STRING" id="307972.A0A2G8JLZ3"/>
<keyword evidence="3 11" id="KW-0808">Transferase</keyword>
<keyword evidence="12" id="KW-1185">Reference proteome</keyword>
<comment type="subcellular location">
    <subcellularLocation>
        <location evidence="1">Golgi apparatus membrane</location>
        <topology evidence="1">Single-pass type II membrane protein</topology>
    </subcellularLocation>
</comment>
<sequence length="428" mass="50997">MGGRNIHPIKVFCLRHTCTHKTERLRVEVERERLREQSCLMMIFSLQSLFVLCTFFYFGVLPKRQTRIYRRIGPFRTNGLAKDSSILHPLTPDARPSSSCQPVNNFVFVKTHKTGSTTLRSITSRYGYTRDLSFLLSNDGRIGHFNGITLRYSSESSNFLPPLGVKKNDFPNYQNYNISNVHLKYNRRSLDKFMYRRHNLTLFTILRTPEEQWLSWFQYYKKYTKVGFKADGISEAAMPYIERLEKENGDFNQQSRDLGINDKKHFNDTLLRETVTEMTKDFNLVMITEYFDESLILLRKMMCWTFEDILYVSKRKQPMKTQFPDDVKEKLYQYNHADVYIYEYFNRTLWRKIEEYGPSFKGELRYFRQLLTKKQNECIGQNSTTNGRREFVEYHSLQNTSEFCELYVNENFQLDSKIYRKQGGIGNM</sequence>
<dbReference type="Pfam" id="PF06990">
    <property type="entry name" value="Gal-3-0_sulfotr"/>
    <property type="match status" value="1"/>
</dbReference>
<gene>
    <name evidence="11" type="ORF">BSL78_26433</name>
</gene>
<comment type="similarity">
    <text evidence="2">Belongs to the galactose-3-O-sulfotransferase family.</text>
</comment>
<dbReference type="InterPro" id="IPR027417">
    <property type="entry name" value="P-loop_NTPase"/>
</dbReference>
<organism evidence="11 12">
    <name type="scientific">Stichopus japonicus</name>
    <name type="common">Sea cucumber</name>
    <dbReference type="NCBI Taxonomy" id="307972"/>
    <lineage>
        <taxon>Eukaryota</taxon>
        <taxon>Metazoa</taxon>
        <taxon>Echinodermata</taxon>
        <taxon>Eleutherozoa</taxon>
        <taxon>Echinozoa</taxon>
        <taxon>Holothuroidea</taxon>
        <taxon>Aspidochirotacea</taxon>
        <taxon>Aspidochirotida</taxon>
        <taxon>Stichopodidae</taxon>
        <taxon>Apostichopus</taxon>
    </lineage>
</organism>
<protein>
    <submittedName>
        <fullName evidence="11">Putative galactosylceramide sulfotransferase-like</fullName>
    </submittedName>
</protein>
<evidence type="ECO:0000256" key="1">
    <source>
        <dbReference type="ARBA" id="ARBA00004323"/>
    </source>
</evidence>
<dbReference type="InterPro" id="IPR009729">
    <property type="entry name" value="Gal-3-0_sulfotransfrase"/>
</dbReference>
<dbReference type="PANTHER" id="PTHR14647:SF85">
    <property type="entry name" value="GALACTOSYLCERAMIDE SULFOTRANSFERASE-LIKE"/>
    <property type="match status" value="1"/>
</dbReference>
<keyword evidence="5" id="KW-0735">Signal-anchor</keyword>
<dbReference type="PANTHER" id="PTHR14647">
    <property type="entry name" value="GALACTOSE-3-O-SULFOTRANSFERASE"/>
    <property type="match status" value="1"/>
</dbReference>
<name>A0A2G8JLZ3_STIJA</name>
<keyword evidence="4 10" id="KW-0812">Transmembrane</keyword>
<evidence type="ECO:0000256" key="9">
    <source>
        <dbReference type="ARBA" id="ARBA00023180"/>
    </source>
</evidence>
<evidence type="ECO:0000256" key="2">
    <source>
        <dbReference type="ARBA" id="ARBA00008124"/>
    </source>
</evidence>
<evidence type="ECO:0000313" key="12">
    <source>
        <dbReference type="Proteomes" id="UP000230750"/>
    </source>
</evidence>
<evidence type="ECO:0000256" key="7">
    <source>
        <dbReference type="ARBA" id="ARBA00023034"/>
    </source>
</evidence>